<gene>
    <name evidence="1" type="ORF">DWU98_09725</name>
</gene>
<accession>A0A370X1K6</accession>
<comment type="caution">
    <text evidence="1">The sequence shown here is derived from an EMBL/GenBank/DDBJ whole genome shotgun (WGS) entry which is preliminary data.</text>
</comment>
<sequence>MDGRYGRGADGSVKAVASASLICADDSGKGADFYGEIFECSDRMQVGGYLRIPVQLVTDSGLGLDRSLVVTSAE</sequence>
<dbReference type="EMBL" id="QRBE01000004">
    <property type="protein sequence ID" value="RDS82294.1"/>
    <property type="molecule type" value="Genomic_DNA"/>
</dbReference>
<dbReference type="AlphaFoldDB" id="A0A370X1K6"/>
<reference evidence="1 2" key="1">
    <citation type="submission" date="2018-07" db="EMBL/GenBank/DDBJ databases">
        <title>Dyella monticola sp. nov. and Dyella psychrodurans sp. nov. isolated from monsoon evergreen broad-leaved forest soil of Dinghu Mountain, China.</title>
        <authorList>
            <person name="Gao Z."/>
            <person name="Qiu L."/>
        </authorList>
    </citation>
    <scope>NUCLEOTIDE SEQUENCE [LARGE SCALE GENOMIC DNA]</scope>
    <source>
        <strain evidence="1 2">4G-K06</strain>
    </source>
</reference>
<keyword evidence="2" id="KW-1185">Reference proteome</keyword>
<evidence type="ECO:0000313" key="2">
    <source>
        <dbReference type="Proteomes" id="UP000254258"/>
    </source>
</evidence>
<name>A0A370X1K6_9GAMM</name>
<evidence type="ECO:0000313" key="1">
    <source>
        <dbReference type="EMBL" id="RDS82294.1"/>
    </source>
</evidence>
<dbReference type="Proteomes" id="UP000254258">
    <property type="component" value="Unassembled WGS sequence"/>
</dbReference>
<protein>
    <submittedName>
        <fullName evidence="1">Uncharacterized protein</fullName>
    </submittedName>
</protein>
<organism evidence="1 2">
    <name type="scientific">Dyella monticola</name>
    <dbReference type="NCBI Taxonomy" id="1927958"/>
    <lineage>
        <taxon>Bacteria</taxon>
        <taxon>Pseudomonadati</taxon>
        <taxon>Pseudomonadota</taxon>
        <taxon>Gammaproteobacteria</taxon>
        <taxon>Lysobacterales</taxon>
        <taxon>Rhodanobacteraceae</taxon>
        <taxon>Dyella</taxon>
    </lineage>
</organism>
<proteinExistence type="predicted"/>